<dbReference type="PANTHER" id="PTHR43133">
    <property type="entry name" value="RNA POLYMERASE ECF-TYPE SIGMA FACTO"/>
    <property type="match status" value="1"/>
</dbReference>
<dbReference type="OrthoDB" id="9794372at2"/>
<dbReference type="AlphaFoldDB" id="A0A0A7PJ84"/>
<evidence type="ECO:0000259" key="6">
    <source>
        <dbReference type="Pfam" id="PF08281"/>
    </source>
</evidence>
<dbReference type="Proteomes" id="UP000030907">
    <property type="component" value="Chromosome"/>
</dbReference>
<evidence type="ECO:0000313" key="7">
    <source>
        <dbReference type="EMBL" id="AJA09273.1"/>
    </source>
</evidence>
<keyword evidence="4" id="KW-0804">Transcription</keyword>
<dbReference type="GO" id="GO:0006352">
    <property type="term" value="P:DNA-templated transcription initiation"/>
    <property type="evidence" value="ECO:0007669"/>
    <property type="project" value="InterPro"/>
</dbReference>
<organism evidence="7 8">
    <name type="scientific">Sphingopyxis fribergensis</name>
    <dbReference type="NCBI Taxonomy" id="1515612"/>
    <lineage>
        <taxon>Bacteria</taxon>
        <taxon>Pseudomonadati</taxon>
        <taxon>Pseudomonadota</taxon>
        <taxon>Alphaproteobacteria</taxon>
        <taxon>Sphingomonadales</taxon>
        <taxon>Sphingomonadaceae</taxon>
        <taxon>Sphingopyxis</taxon>
    </lineage>
</organism>
<dbReference type="InterPro" id="IPR039425">
    <property type="entry name" value="RNA_pol_sigma-70-like"/>
</dbReference>
<reference evidence="7 8" key="1">
    <citation type="journal article" date="2015" name="Int. J. Syst. Evol. Microbiol.">
        <title>Description of Sphingopyxis fribergensis sp. nov. - a soil bacterium with the ability to degrade styrene and phenylacetic acid.</title>
        <authorList>
            <person name="Oelschlagel M."/>
            <person name="Ruckert C."/>
            <person name="Kalinowski J."/>
            <person name="Schmidt G."/>
            <person name="Schlomann M."/>
            <person name="Tischler D."/>
        </authorList>
    </citation>
    <scope>NUCLEOTIDE SEQUENCE [LARGE SCALE GENOMIC DNA]</scope>
    <source>
        <strain evidence="7 8">Kp5.2</strain>
    </source>
</reference>
<dbReference type="RefSeq" id="WP_081997317.1">
    <property type="nucleotide sequence ID" value="NZ_CP009122.1"/>
</dbReference>
<keyword evidence="3" id="KW-0731">Sigma factor</keyword>
<sequence length="170" mass="20176">MTARPEIATFEDVYRAEYPRLLRRLTRRVGPDDARDFAQEAFARFHHSGKLPVLNQPGAYLNRIARNMLIDRARRRKKQDRPIFFPFEEDRDAVSRAEQTWRIEAIDLLRLYRQAVRAMPPKTRRVFVMHRIHRLTYKEIAERVGISAATVEYHMMRALTLCRAAVAVQW</sequence>
<dbReference type="STRING" id="1515612.SKP52_11885"/>
<dbReference type="Gene3D" id="1.10.1740.10">
    <property type="match status" value="1"/>
</dbReference>
<evidence type="ECO:0000313" key="8">
    <source>
        <dbReference type="Proteomes" id="UP000030907"/>
    </source>
</evidence>
<dbReference type="SUPFAM" id="SSF88946">
    <property type="entry name" value="Sigma2 domain of RNA polymerase sigma factors"/>
    <property type="match status" value="1"/>
</dbReference>
<evidence type="ECO:0000259" key="5">
    <source>
        <dbReference type="Pfam" id="PF04542"/>
    </source>
</evidence>
<dbReference type="Pfam" id="PF08281">
    <property type="entry name" value="Sigma70_r4_2"/>
    <property type="match status" value="1"/>
</dbReference>
<gene>
    <name evidence="7" type="ORF">SKP52_11885</name>
</gene>
<evidence type="ECO:0000256" key="2">
    <source>
        <dbReference type="ARBA" id="ARBA00023015"/>
    </source>
</evidence>
<dbReference type="InterPro" id="IPR036388">
    <property type="entry name" value="WH-like_DNA-bd_sf"/>
</dbReference>
<feature type="domain" description="RNA polymerase sigma-70 region 2" evidence="5">
    <location>
        <begin position="14"/>
        <end position="78"/>
    </location>
</feature>
<keyword evidence="2" id="KW-0805">Transcription regulation</keyword>
<dbReference type="GO" id="GO:0016987">
    <property type="term" value="F:sigma factor activity"/>
    <property type="evidence" value="ECO:0007669"/>
    <property type="project" value="UniProtKB-KW"/>
</dbReference>
<dbReference type="Pfam" id="PF04542">
    <property type="entry name" value="Sigma70_r2"/>
    <property type="match status" value="1"/>
</dbReference>
<keyword evidence="8" id="KW-1185">Reference proteome</keyword>
<proteinExistence type="inferred from homology"/>
<evidence type="ECO:0000256" key="3">
    <source>
        <dbReference type="ARBA" id="ARBA00023082"/>
    </source>
</evidence>
<dbReference type="EMBL" id="CP009122">
    <property type="protein sequence ID" value="AJA09273.1"/>
    <property type="molecule type" value="Genomic_DNA"/>
</dbReference>
<evidence type="ECO:0008006" key="9">
    <source>
        <dbReference type="Google" id="ProtNLM"/>
    </source>
</evidence>
<dbReference type="KEGG" id="sphk:SKP52_11885"/>
<comment type="similarity">
    <text evidence="1">Belongs to the sigma-70 factor family. ECF subfamily.</text>
</comment>
<dbReference type="PANTHER" id="PTHR43133:SF63">
    <property type="entry name" value="RNA POLYMERASE SIGMA FACTOR FECI-RELATED"/>
    <property type="match status" value="1"/>
</dbReference>
<dbReference type="NCBIfam" id="TIGR02937">
    <property type="entry name" value="sigma70-ECF"/>
    <property type="match status" value="1"/>
</dbReference>
<dbReference type="HOGENOM" id="CLU_047691_12_3_5"/>
<feature type="domain" description="RNA polymerase sigma factor 70 region 4 type 2" evidence="6">
    <location>
        <begin position="110"/>
        <end position="162"/>
    </location>
</feature>
<dbReference type="Gene3D" id="1.10.10.10">
    <property type="entry name" value="Winged helix-like DNA-binding domain superfamily/Winged helix DNA-binding domain"/>
    <property type="match status" value="1"/>
</dbReference>
<evidence type="ECO:0000256" key="1">
    <source>
        <dbReference type="ARBA" id="ARBA00010641"/>
    </source>
</evidence>
<protein>
    <recommendedName>
        <fullName evidence="9">ECF subfamily RNA polymerase sigma-24 factor</fullName>
    </recommendedName>
</protein>
<dbReference type="InterPro" id="IPR013324">
    <property type="entry name" value="RNA_pol_sigma_r3/r4-like"/>
</dbReference>
<dbReference type="SUPFAM" id="SSF88659">
    <property type="entry name" value="Sigma3 and sigma4 domains of RNA polymerase sigma factors"/>
    <property type="match status" value="1"/>
</dbReference>
<name>A0A0A7PJ84_9SPHN</name>
<dbReference type="InterPro" id="IPR013325">
    <property type="entry name" value="RNA_pol_sigma_r2"/>
</dbReference>
<dbReference type="GO" id="GO:0003677">
    <property type="term" value="F:DNA binding"/>
    <property type="evidence" value="ECO:0007669"/>
    <property type="project" value="InterPro"/>
</dbReference>
<evidence type="ECO:0000256" key="4">
    <source>
        <dbReference type="ARBA" id="ARBA00023163"/>
    </source>
</evidence>
<dbReference type="InterPro" id="IPR007627">
    <property type="entry name" value="RNA_pol_sigma70_r2"/>
</dbReference>
<dbReference type="InterPro" id="IPR013249">
    <property type="entry name" value="RNA_pol_sigma70_r4_t2"/>
</dbReference>
<accession>A0A0A7PJ84</accession>
<dbReference type="InterPro" id="IPR014284">
    <property type="entry name" value="RNA_pol_sigma-70_dom"/>
</dbReference>